<keyword evidence="4 6" id="KW-1133">Transmembrane helix</keyword>
<name>A0A0M3J503_ANISI</name>
<dbReference type="EMBL" id="UYRR01003363">
    <property type="protein sequence ID" value="VDK20035.1"/>
    <property type="molecule type" value="Genomic_DNA"/>
</dbReference>
<evidence type="ECO:0000313" key="7">
    <source>
        <dbReference type="EMBL" id="VDK20035.1"/>
    </source>
</evidence>
<protein>
    <submittedName>
        <fullName evidence="9">UPF0057 membrane protein (inferred by orthology to a C. elegans protein)</fullName>
    </submittedName>
</protein>
<keyword evidence="8" id="KW-1185">Reference proteome</keyword>
<proteinExistence type="inferred from homology"/>
<feature type="transmembrane region" description="Helical" evidence="6">
    <location>
        <begin position="7"/>
        <end position="25"/>
    </location>
</feature>
<dbReference type="OrthoDB" id="2802411at2759"/>
<reference evidence="7 8" key="2">
    <citation type="submission" date="2018-11" db="EMBL/GenBank/DDBJ databases">
        <authorList>
            <consortium name="Pathogen Informatics"/>
        </authorList>
    </citation>
    <scope>NUCLEOTIDE SEQUENCE [LARGE SCALE GENOMIC DNA]</scope>
</reference>
<gene>
    <name evidence="7" type="ORF">ASIM_LOCUS2487</name>
</gene>
<keyword evidence="5 6" id="KW-0472">Membrane</keyword>
<dbReference type="Pfam" id="PF01679">
    <property type="entry name" value="Pmp3"/>
    <property type="match status" value="1"/>
</dbReference>
<dbReference type="PANTHER" id="PTHR21659">
    <property type="entry name" value="HYDROPHOBIC PROTEIN RCI2 LOW TEMPERATURE AND SALT RESPONSIVE PROTEIN LTI6 -RELATED"/>
    <property type="match status" value="1"/>
</dbReference>
<evidence type="ECO:0000256" key="4">
    <source>
        <dbReference type="ARBA" id="ARBA00022989"/>
    </source>
</evidence>
<dbReference type="AlphaFoldDB" id="A0A0M3J503"/>
<feature type="transmembrane region" description="Helical" evidence="6">
    <location>
        <begin position="31"/>
        <end position="53"/>
    </location>
</feature>
<accession>A0A0M3J503</accession>
<dbReference type="WBParaSite" id="ASIM_0000263001-mRNA-1">
    <property type="protein sequence ID" value="ASIM_0000263001-mRNA-1"/>
    <property type="gene ID" value="ASIM_0000263001"/>
</dbReference>
<comment type="subcellular location">
    <subcellularLocation>
        <location evidence="1">Membrane</location>
    </subcellularLocation>
</comment>
<keyword evidence="3 6" id="KW-0812">Transmembrane</keyword>
<comment type="similarity">
    <text evidence="2">Belongs to the UPF0057 (PMP3) family.</text>
</comment>
<evidence type="ECO:0000313" key="8">
    <source>
        <dbReference type="Proteomes" id="UP000267096"/>
    </source>
</evidence>
<evidence type="ECO:0000313" key="9">
    <source>
        <dbReference type="WBParaSite" id="ASIM_0000263001-mRNA-1"/>
    </source>
</evidence>
<dbReference type="GO" id="GO:0016020">
    <property type="term" value="C:membrane"/>
    <property type="evidence" value="ECO:0007669"/>
    <property type="project" value="UniProtKB-SubCell"/>
</dbReference>
<sequence>MAVEPQNIIEFILCFCLPPLAVFVHTTYCRIHVLICSLLCLLAWFPASAYALWFCFIRKAPPEEAAAQ</sequence>
<dbReference type="InterPro" id="IPR000612">
    <property type="entry name" value="PMP3"/>
</dbReference>
<evidence type="ECO:0000256" key="1">
    <source>
        <dbReference type="ARBA" id="ARBA00004370"/>
    </source>
</evidence>
<evidence type="ECO:0000256" key="5">
    <source>
        <dbReference type="ARBA" id="ARBA00023136"/>
    </source>
</evidence>
<evidence type="ECO:0000256" key="3">
    <source>
        <dbReference type="ARBA" id="ARBA00022692"/>
    </source>
</evidence>
<evidence type="ECO:0000256" key="2">
    <source>
        <dbReference type="ARBA" id="ARBA00009530"/>
    </source>
</evidence>
<reference evidence="9" key="1">
    <citation type="submission" date="2017-02" db="UniProtKB">
        <authorList>
            <consortium name="WormBaseParasite"/>
        </authorList>
    </citation>
    <scope>IDENTIFICATION</scope>
</reference>
<organism evidence="9">
    <name type="scientific">Anisakis simplex</name>
    <name type="common">Herring worm</name>
    <dbReference type="NCBI Taxonomy" id="6269"/>
    <lineage>
        <taxon>Eukaryota</taxon>
        <taxon>Metazoa</taxon>
        <taxon>Ecdysozoa</taxon>
        <taxon>Nematoda</taxon>
        <taxon>Chromadorea</taxon>
        <taxon>Rhabditida</taxon>
        <taxon>Spirurina</taxon>
        <taxon>Ascaridomorpha</taxon>
        <taxon>Ascaridoidea</taxon>
        <taxon>Anisakidae</taxon>
        <taxon>Anisakis</taxon>
        <taxon>Anisakis simplex complex</taxon>
    </lineage>
</organism>
<dbReference type="Proteomes" id="UP000267096">
    <property type="component" value="Unassembled WGS sequence"/>
</dbReference>
<evidence type="ECO:0000256" key="6">
    <source>
        <dbReference type="SAM" id="Phobius"/>
    </source>
</evidence>
<dbReference type="PANTHER" id="PTHR21659:SF16">
    <property type="entry name" value="UPF0057 MEMBRANE PROTEIN C04G6.5-RELATED"/>
    <property type="match status" value="1"/>
</dbReference>